<gene>
    <name evidence="3" type="ORF">CSSPJE1EN1_LOCUS18090</name>
</gene>
<comment type="subcellular location">
    <subcellularLocation>
        <location evidence="1">Cytoplasmic vesicle</location>
        <location evidence="1">COPII-coated vesicle membrane</location>
        <topology evidence="1">Peripheral membrane protein</topology>
        <orientation evidence="1">Cytoplasmic side</orientation>
    </subcellularLocation>
    <subcellularLocation>
        <location evidence="1">Endoplasmic reticulum membrane</location>
        <topology evidence="1">Peripheral membrane protein</topology>
        <orientation evidence="1">Cytoplasmic side</orientation>
    </subcellularLocation>
</comment>
<keyword evidence="1" id="KW-0472">Membrane</keyword>
<proteinExistence type="inferred from homology"/>
<dbReference type="Gene3D" id="2.30.30.380">
    <property type="entry name" value="Zn-finger domain of Sec23/24"/>
    <property type="match status" value="2"/>
</dbReference>
<dbReference type="InterPro" id="IPR006896">
    <property type="entry name" value="Sec23/24_trunk_dom"/>
</dbReference>
<keyword evidence="4" id="KW-1185">Reference proteome</keyword>
<keyword evidence="1" id="KW-0963">Cytoplasm</keyword>
<comment type="similarity">
    <text evidence="1">Belongs to the SEC23/SEC24 family. SEC23 subfamily.</text>
</comment>
<dbReference type="PANTHER" id="PTHR11141">
    <property type="entry name" value="PROTEIN TRANSPORT PROTEIN SEC23"/>
    <property type="match status" value="1"/>
</dbReference>
<dbReference type="InterPro" id="IPR036465">
    <property type="entry name" value="vWFA_dom_sf"/>
</dbReference>
<sequence>MADLADLEALHGVRMPWNVWPSSKAEATKCVVPLTAIVTPLHAAPALTVLPYGPLRCKSCRLLLNPFCRPAELFPQCATVEYTLPGELGLPPVFLFVLDTCIIEEELRYLKTSLTQAITLLPENAMVGLITFGAQVHVHELGFAECSKSYVFRGAKEVTREQILQNLELTNRAAVGSGVVQRSGAVAGIGDGITKTSVNKFLLPASSCEFTLSSLLDELQRDAWPTASDQRAARCTGTALSVATGLLGACVPGTGARIMVFVGGPYTEGAGTIVSKDLSDPIRSHKNIDKDAVPHYRKAIKFYEGLAKQLVNQGHVLDLFASALDQGGEMRLRATTLTRRWAEGAASTEELVAGFDQEAAAVTMACLQSLVQT</sequence>
<name>A0ABP0X1S9_9BRYO</name>
<comment type="function">
    <text evidence="1">Component of the coat protein complex II (COPII) which promotes the formation of transport vesicles from the endoplasmic reticulum (ER). The coat has two main functions, the physical deformation of the endoplasmic reticulum membrane into vesicles and the selection of cargo molecules.</text>
</comment>
<evidence type="ECO:0000313" key="4">
    <source>
        <dbReference type="Proteomes" id="UP001497444"/>
    </source>
</evidence>
<accession>A0ABP0X1S9</accession>
<dbReference type="InterPro" id="IPR037364">
    <property type="entry name" value="Sec23"/>
</dbReference>
<keyword evidence="1" id="KW-0479">Metal-binding</keyword>
<dbReference type="Pfam" id="PF04811">
    <property type="entry name" value="Sec23_trunk"/>
    <property type="match status" value="1"/>
</dbReference>
<keyword evidence="1" id="KW-0931">ER-Golgi transport</keyword>
<dbReference type="Gene3D" id="3.40.50.410">
    <property type="entry name" value="von Willebrand factor, type A domain"/>
    <property type="match status" value="1"/>
</dbReference>
<evidence type="ECO:0000259" key="2">
    <source>
        <dbReference type="Pfam" id="PF04811"/>
    </source>
</evidence>
<keyword evidence="1" id="KW-0862">Zinc</keyword>
<dbReference type="Proteomes" id="UP001497444">
    <property type="component" value="Chromosome 4"/>
</dbReference>
<evidence type="ECO:0000313" key="3">
    <source>
        <dbReference type="EMBL" id="CAK9272612.1"/>
    </source>
</evidence>
<dbReference type="SUPFAM" id="SSF53300">
    <property type="entry name" value="vWA-like"/>
    <property type="match status" value="1"/>
</dbReference>
<dbReference type="Gene3D" id="2.60.40.1670">
    <property type="entry name" value="beta-sandwich domain of Sec23/24"/>
    <property type="match status" value="2"/>
</dbReference>
<keyword evidence="1" id="KW-0968">Cytoplasmic vesicle</keyword>
<keyword evidence="1" id="KW-0653">Protein transport</keyword>
<keyword evidence="1" id="KW-0256">Endoplasmic reticulum</keyword>
<dbReference type="EMBL" id="OZ020099">
    <property type="protein sequence ID" value="CAK9272612.1"/>
    <property type="molecule type" value="Genomic_DNA"/>
</dbReference>
<feature type="domain" description="Sec23/Sec24 trunk" evidence="2">
    <location>
        <begin position="91"/>
        <end position="332"/>
    </location>
</feature>
<dbReference type="SUPFAM" id="SSF81995">
    <property type="entry name" value="beta-sandwich domain of Sec23/24"/>
    <property type="match status" value="1"/>
</dbReference>
<keyword evidence="1" id="KW-0813">Transport</keyword>
<evidence type="ECO:0000256" key="1">
    <source>
        <dbReference type="RuleBase" id="RU365030"/>
    </source>
</evidence>
<reference evidence="3" key="1">
    <citation type="submission" date="2024-02" db="EMBL/GenBank/DDBJ databases">
        <authorList>
            <consortium name="ELIXIR-Norway"/>
            <consortium name="Elixir Norway"/>
        </authorList>
    </citation>
    <scope>NUCLEOTIDE SEQUENCE</scope>
</reference>
<protein>
    <recommendedName>
        <fullName evidence="1">Protein transport protein SEC23</fullName>
    </recommendedName>
</protein>
<dbReference type="PANTHER" id="PTHR11141:SF0">
    <property type="entry name" value="PROTEIN TRANSPORT PROTEIN SEC23"/>
    <property type="match status" value="1"/>
</dbReference>
<organism evidence="3 4">
    <name type="scientific">Sphagnum jensenii</name>
    <dbReference type="NCBI Taxonomy" id="128206"/>
    <lineage>
        <taxon>Eukaryota</taxon>
        <taxon>Viridiplantae</taxon>
        <taxon>Streptophyta</taxon>
        <taxon>Embryophyta</taxon>
        <taxon>Bryophyta</taxon>
        <taxon>Sphagnophytina</taxon>
        <taxon>Sphagnopsida</taxon>
        <taxon>Sphagnales</taxon>
        <taxon>Sphagnaceae</taxon>
        <taxon>Sphagnum</taxon>
    </lineage>
</organism>